<evidence type="ECO:0000313" key="3">
    <source>
        <dbReference type="Proteomes" id="UP000027073"/>
    </source>
</evidence>
<name>A0A067N9M0_PLEO1</name>
<reference evidence="3" key="1">
    <citation type="journal article" date="2014" name="Proc. Natl. Acad. Sci. U.S.A.">
        <title>Extensive sampling of basidiomycete genomes demonstrates inadequacy of the white-rot/brown-rot paradigm for wood decay fungi.</title>
        <authorList>
            <person name="Riley R."/>
            <person name="Salamov A.A."/>
            <person name="Brown D.W."/>
            <person name="Nagy L.G."/>
            <person name="Floudas D."/>
            <person name="Held B.W."/>
            <person name="Levasseur A."/>
            <person name="Lombard V."/>
            <person name="Morin E."/>
            <person name="Otillar R."/>
            <person name="Lindquist E.A."/>
            <person name="Sun H."/>
            <person name="LaButti K.M."/>
            <person name="Schmutz J."/>
            <person name="Jabbour D."/>
            <person name="Luo H."/>
            <person name="Baker S.E."/>
            <person name="Pisabarro A.G."/>
            <person name="Walton J.D."/>
            <person name="Blanchette R.A."/>
            <person name="Henrissat B."/>
            <person name="Martin F."/>
            <person name="Cullen D."/>
            <person name="Hibbett D.S."/>
            <person name="Grigoriev I.V."/>
        </authorList>
    </citation>
    <scope>NUCLEOTIDE SEQUENCE [LARGE SCALE GENOMIC DNA]</scope>
    <source>
        <strain evidence="3">PC15</strain>
    </source>
</reference>
<evidence type="ECO:0000256" key="1">
    <source>
        <dbReference type="SAM" id="MobiDB-lite"/>
    </source>
</evidence>
<dbReference type="EMBL" id="KL198011">
    <property type="protein sequence ID" value="KDQ24723.1"/>
    <property type="molecule type" value="Genomic_DNA"/>
</dbReference>
<proteinExistence type="predicted"/>
<evidence type="ECO:0000313" key="2">
    <source>
        <dbReference type="EMBL" id="KDQ24723.1"/>
    </source>
</evidence>
<dbReference type="VEuPathDB" id="FungiDB:PLEOSDRAFT_161242"/>
<sequence length="327" mass="37816">MDDFDSLCLPIPPLPVDVVRLLVEVTGEIDHRSAMALALSCRRFACWVTPIIYRSVNLKTIRSVDNFLYALEHSDKDVRLMVRVLTIDTMAGAYYSRTSLATTQIISLCTNAVTIALWSLKDKESLLDLSKHKCLRRVSIHMEYFMSDKSCVLSSLPGSIPNFMFNITHLDLYEFKERVLQRAEILQYLHRLTHLFMVSASDEALTLASHFAPFLPSSTRVWIIHFRYYQVSDMKVIDDIAGGHADPRLVVSMKTTKNSPEMANAKYIIHRVLAQTAETKTIWREWGGPLLQEPDFWEEAEMIIAERKRSKKTPHEKKDEDWRELHW</sequence>
<feature type="region of interest" description="Disordered" evidence="1">
    <location>
        <begin position="307"/>
        <end position="327"/>
    </location>
</feature>
<protein>
    <recommendedName>
        <fullName evidence="4">F-box domain-containing protein</fullName>
    </recommendedName>
</protein>
<organism evidence="2 3">
    <name type="scientific">Pleurotus ostreatus (strain PC15)</name>
    <name type="common">Oyster mushroom</name>
    <dbReference type="NCBI Taxonomy" id="1137138"/>
    <lineage>
        <taxon>Eukaryota</taxon>
        <taxon>Fungi</taxon>
        <taxon>Dikarya</taxon>
        <taxon>Basidiomycota</taxon>
        <taxon>Agaricomycotina</taxon>
        <taxon>Agaricomycetes</taxon>
        <taxon>Agaricomycetidae</taxon>
        <taxon>Agaricales</taxon>
        <taxon>Pleurotineae</taxon>
        <taxon>Pleurotaceae</taxon>
        <taxon>Pleurotus</taxon>
    </lineage>
</organism>
<dbReference type="OrthoDB" id="2900663at2759"/>
<evidence type="ECO:0008006" key="4">
    <source>
        <dbReference type="Google" id="ProtNLM"/>
    </source>
</evidence>
<dbReference type="InParanoid" id="A0A067N9M0"/>
<dbReference type="AlphaFoldDB" id="A0A067N9M0"/>
<accession>A0A067N9M0</accession>
<dbReference type="Proteomes" id="UP000027073">
    <property type="component" value="Unassembled WGS sequence"/>
</dbReference>
<gene>
    <name evidence="2" type="ORF">PLEOSDRAFT_161242</name>
</gene>
<feature type="compositionally biased region" description="Basic and acidic residues" evidence="1">
    <location>
        <begin position="316"/>
        <end position="327"/>
    </location>
</feature>
<dbReference type="HOGENOM" id="CLU_051720_0_1_1"/>